<gene>
    <name evidence="1" type="ORF">PXEA_LOCUS32568</name>
</gene>
<organism evidence="1 2">
    <name type="scientific">Protopolystoma xenopodis</name>
    <dbReference type="NCBI Taxonomy" id="117903"/>
    <lineage>
        <taxon>Eukaryota</taxon>
        <taxon>Metazoa</taxon>
        <taxon>Spiralia</taxon>
        <taxon>Lophotrochozoa</taxon>
        <taxon>Platyhelminthes</taxon>
        <taxon>Monogenea</taxon>
        <taxon>Polyopisthocotylea</taxon>
        <taxon>Polystomatidea</taxon>
        <taxon>Polystomatidae</taxon>
        <taxon>Protopolystoma</taxon>
    </lineage>
</organism>
<name>A0A448XL01_9PLAT</name>
<protein>
    <submittedName>
        <fullName evidence="1">Uncharacterized protein</fullName>
    </submittedName>
</protein>
<dbReference type="Proteomes" id="UP000784294">
    <property type="component" value="Unassembled WGS sequence"/>
</dbReference>
<sequence>MNRKPSLSGITRDDAAAYPLAHESSTISLHLAHSRLRLIHVMANLAEHNQRRFCIAAYQNALHARLNDHALRFLSQRDTDVRRHLLPGCSRLMHLGPLEDDHLSIME</sequence>
<dbReference type="AlphaFoldDB" id="A0A448XL01"/>
<evidence type="ECO:0000313" key="2">
    <source>
        <dbReference type="Proteomes" id="UP000784294"/>
    </source>
</evidence>
<proteinExistence type="predicted"/>
<accession>A0A448XL01</accession>
<dbReference type="EMBL" id="CAAALY010260168">
    <property type="protein sequence ID" value="VEL39128.1"/>
    <property type="molecule type" value="Genomic_DNA"/>
</dbReference>
<evidence type="ECO:0000313" key="1">
    <source>
        <dbReference type="EMBL" id="VEL39128.1"/>
    </source>
</evidence>
<comment type="caution">
    <text evidence="1">The sequence shown here is derived from an EMBL/GenBank/DDBJ whole genome shotgun (WGS) entry which is preliminary data.</text>
</comment>
<keyword evidence="2" id="KW-1185">Reference proteome</keyword>
<reference evidence="1" key="1">
    <citation type="submission" date="2018-11" db="EMBL/GenBank/DDBJ databases">
        <authorList>
            <consortium name="Pathogen Informatics"/>
        </authorList>
    </citation>
    <scope>NUCLEOTIDE SEQUENCE</scope>
</reference>